<dbReference type="Proteomes" id="UP000287615">
    <property type="component" value="Unassembled WGS sequence"/>
</dbReference>
<evidence type="ECO:0000313" key="3">
    <source>
        <dbReference type="Proteomes" id="UP000287615"/>
    </source>
</evidence>
<dbReference type="EMBL" id="MTKR01000155">
    <property type="protein sequence ID" value="RWX50055.1"/>
    <property type="molecule type" value="Genomic_DNA"/>
</dbReference>
<evidence type="ECO:0000313" key="2">
    <source>
        <dbReference type="EMBL" id="RWX50055.1"/>
    </source>
</evidence>
<comment type="caution">
    <text evidence="2">The sequence shown here is derived from an EMBL/GenBank/DDBJ whole genome shotgun (WGS) entry which is preliminary data.</text>
</comment>
<proteinExistence type="predicted"/>
<keyword evidence="1" id="KW-0812">Transmembrane</keyword>
<accession>A0A444JAD1</accession>
<reference evidence="2 3" key="1">
    <citation type="submission" date="2017-01" db="EMBL/GenBank/DDBJ databases">
        <title>The cable genome- insights into the physiology and evolution of filamentous bacteria capable of sulfide oxidation via long distance electron transfer.</title>
        <authorList>
            <person name="Schreiber L."/>
            <person name="Bjerg J.T."/>
            <person name="Boggild A."/>
            <person name="Van De Vossenberg J."/>
            <person name="Meysman F."/>
            <person name="Nielsen L.P."/>
            <person name="Schramm A."/>
            <person name="Kjeldsen K.U."/>
        </authorList>
    </citation>
    <scope>NUCLEOTIDE SEQUENCE [LARGE SCALE GENOMIC DNA]</scope>
    <source>
        <strain evidence="2">A3</strain>
    </source>
</reference>
<feature type="transmembrane region" description="Helical" evidence="1">
    <location>
        <begin position="7"/>
        <end position="26"/>
    </location>
</feature>
<keyword evidence="1" id="KW-1133">Transmembrane helix</keyword>
<gene>
    <name evidence="2" type="ORF">VU00_11551</name>
</gene>
<sequence>VFDVQPDFVGICALVPTILFVAQIPVTLLGNLGFFESVFVVYFLLIGVSGAETLAMGLLLRMKLLIIGGIGYLVYLSYSHAEHGDIEEELKQAGENEDR</sequence>
<protein>
    <submittedName>
        <fullName evidence="2">Uncharacterized protein</fullName>
    </submittedName>
</protein>
<name>A0A444JAD1_9BACT</name>
<feature type="transmembrane region" description="Helical" evidence="1">
    <location>
        <begin position="32"/>
        <end position="51"/>
    </location>
</feature>
<keyword evidence="1" id="KW-0472">Membrane</keyword>
<dbReference type="AlphaFoldDB" id="A0A444JAD1"/>
<organism evidence="2 3">
    <name type="scientific">Candidatus Electrothrix marina</name>
    <dbReference type="NCBI Taxonomy" id="1859130"/>
    <lineage>
        <taxon>Bacteria</taxon>
        <taxon>Pseudomonadati</taxon>
        <taxon>Thermodesulfobacteriota</taxon>
        <taxon>Desulfobulbia</taxon>
        <taxon>Desulfobulbales</taxon>
        <taxon>Desulfobulbaceae</taxon>
        <taxon>Candidatus Electrothrix</taxon>
    </lineage>
</organism>
<evidence type="ECO:0000256" key="1">
    <source>
        <dbReference type="SAM" id="Phobius"/>
    </source>
</evidence>
<feature type="non-terminal residue" evidence="2">
    <location>
        <position position="1"/>
    </location>
</feature>